<dbReference type="AlphaFoldDB" id="A0A0A8ZEN2"/>
<organism evidence="1">
    <name type="scientific">Arundo donax</name>
    <name type="common">Giant reed</name>
    <name type="synonym">Donax arundinaceus</name>
    <dbReference type="NCBI Taxonomy" id="35708"/>
    <lineage>
        <taxon>Eukaryota</taxon>
        <taxon>Viridiplantae</taxon>
        <taxon>Streptophyta</taxon>
        <taxon>Embryophyta</taxon>
        <taxon>Tracheophyta</taxon>
        <taxon>Spermatophyta</taxon>
        <taxon>Magnoliopsida</taxon>
        <taxon>Liliopsida</taxon>
        <taxon>Poales</taxon>
        <taxon>Poaceae</taxon>
        <taxon>PACMAD clade</taxon>
        <taxon>Arundinoideae</taxon>
        <taxon>Arundineae</taxon>
        <taxon>Arundo</taxon>
    </lineage>
</organism>
<proteinExistence type="predicted"/>
<evidence type="ECO:0000313" key="1">
    <source>
        <dbReference type="EMBL" id="JAD35185.1"/>
    </source>
</evidence>
<name>A0A0A8ZEN2_ARUDO</name>
<dbReference type="EMBL" id="GBRH01262710">
    <property type="protein sequence ID" value="JAD35185.1"/>
    <property type="molecule type" value="Transcribed_RNA"/>
</dbReference>
<reference evidence="1" key="1">
    <citation type="submission" date="2014-09" db="EMBL/GenBank/DDBJ databases">
        <authorList>
            <person name="Magalhaes I.L.F."/>
            <person name="Oliveira U."/>
            <person name="Santos F.R."/>
            <person name="Vidigal T.H.D.A."/>
            <person name="Brescovit A.D."/>
            <person name="Santos A.J."/>
        </authorList>
    </citation>
    <scope>NUCLEOTIDE SEQUENCE</scope>
    <source>
        <tissue evidence="1">Shoot tissue taken approximately 20 cm above the soil surface</tissue>
    </source>
</reference>
<accession>A0A0A8ZEN2</accession>
<sequence>MRNAREPANTVPNPLFSPLHMVAPAVNSITTTTVMTAHIAFFPIPLKKGSNVYKSETSVRAVPALRA</sequence>
<reference evidence="1" key="2">
    <citation type="journal article" date="2015" name="Data Brief">
        <title>Shoot transcriptome of the giant reed, Arundo donax.</title>
        <authorList>
            <person name="Barrero R.A."/>
            <person name="Guerrero F.D."/>
            <person name="Moolhuijzen P."/>
            <person name="Goolsby J.A."/>
            <person name="Tidwell J."/>
            <person name="Bellgard S.E."/>
            <person name="Bellgard M.I."/>
        </authorList>
    </citation>
    <scope>NUCLEOTIDE SEQUENCE</scope>
    <source>
        <tissue evidence="1">Shoot tissue taken approximately 20 cm above the soil surface</tissue>
    </source>
</reference>
<protein>
    <submittedName>
        <fullName evidence="1">Uncharacterized protein</fullName>
    </submittedName>
</protein>